<dbReference type="Pfam" id="PF00085">
    <property type="entry name" value="Thioredoxin"/>
    <property type="match status" value="1"/>
</dbReference>
<dbReference type="Gene3D" id="3.40.30.10">
    <property type="entry name" value="Glutaredoxin"/>
    <property type="match status" value="2"/>
</dbReference>
<dbReference type="CDD" id="cd03002">
    <property type="entry name" value="PDI_a_MPD1_like"/>
    <property type="match status" value="1"/>
</dbReference>
<keyword evidence="8" id="KW-0732">Signal</keyword>
<evidence type="ECO:0000256" key="2">
    <source>
        <dbReference type="ARBA" id="ARBA00004319"/>
    </source>
</evidence>
<dbReference type="InterPro" id="IPR036249">
    <property type="entry name" value="Thioredoxin-like_sf"/>
</dbReference>
<dbReference type="InterPro" id="IPR057305">
    <property type="entry name" value="Thioredox_PDIA6_C"/>
</dbReference>
<evidence type="ECO:0000259" key="9">
    <source>
        <dbReference type="PROSITE" id="PS51352"/>
    </source>
</evidence>
<feature type="compositionally biased region" description="Basic and acidic residues" evidence="7">
    <location>
        <begin position="459"/>
        <end position="493"/>
    </location>
</feature>
<evidence type="ECO:0000313" key="11">
    <source>
        <dbReference type="Proteomes" id="UP000663671"/>
    </source>
</evidence>
<accession>A0A8A1M533</accession>
<evidence type="ECO:0000256" key="3">
    <source>
        <dbReference type="ARBA" id="ARBA00012723"/>
    </source>
</evidence>
<feature type="region of interest" description="Disordered" evidence="7">
    <location>
        <begin position="445"/>
        <end position="493"/>
    </location>
</feature>
<dbReference type="PROSITE" id="PS51352">
    <property type="entry name" value="THIOREDOXIN_2"/>
    <property type="match status" value="1"/>
</dbReference>
<dbReference type="VEuPathDB" id="FungiDB:I7I51_03765"/>
<protein>
    <recommendedName>
        <fullName evidence="3">protein disulfide-isomerase</fullName>
        <ecNumber evidence="3">5.3.4.1</ecNumber>
    </recommendedName>
</protein>
<dbReference type="OrthoDB" id="10264505at2759"/>
<feature type="compositionally biased region" description="Low complexity" evidence="7">
    <location>
        <begin position="261"/>
        <end position="307"/>
    </location>
</feature>
<comment type="catalytic activity">
    <reaction evidence="1">
        <text>Catalyzes the rearrangement of -S-S- bonds in proteins.</text>
        <dbReference type="EC" id="5.3.4.1"/>
    </reaction>
</comment>
<dbReference type="SUPFAM" id="SSF52833">
    <property type="entry name" value="Thioredoxin-like"/>
    <property type="match status" value="2"/>
</dbReference>
<evidence type="ECO:0000256" key="6">
    <source>
        <dbReference type="ARBA" id="ARBA00023284"/>
    </source>
</evidence>
<dbReference type="GO" id="GO:0003756">
    <property type="term" value="F:protein disulfide isomerase activity"/>
    <property type="evidence" value="ECO:0007669"/>
    <property type="project" value="UniProtKB-EC"/>
</dbReference>
<evidence type="ECO:0000256" key="4">
    <source>
        <dbReference type="ARBA" id="ARBA00023157"/>
    </source>
</evidence>
<dbReference type="PANTHER" id="PTHR45815:SF3">
    <property type="entry name" value="PROTEIN DISULFIDE-ISOMERASE A6"/>
    <property type="match status" value="1"/>
</dbReference>
<keyword evidence="6" id="KW-0676">Redox-active center</keyword>
<sequence length="493" mass="53836">MFRKSSAILLVAAFLEALPASVGGFYTKNSPVLQVDESNYDNLIAKSNHASLVSYYVYAYSRFYAPWCGHCQNLKPAYEKAAKSLQGLAKVAAVNCDDDSNKPFCGRMGVKGFPTLKVITPSKHPGKPLVEDYQGARTAKAIVDFVVDRIPNHVKRIKDKELDSWLKEANDTAKAILFTEKGTTSALLRSLAIDYHGSISVAQIRSKETAAVEMFGITKFPTLALLPGGSKEAIIYDGEMKRNPMFEFLNQVAEPNPEPVQAKSKQTTKAGKATTSTSTPSDSDATTSSTATESPESSSKDPSSTSPKPRPIPSIFSDSMLRESCLAPKTGTCVLALVGVPEDLSTDSVPSTTVLQALGSLAEISQKHSLRKSHLFPFYTVPSSLKDVDMLKTKLDLTRDIDIDVIAVNVKRGWWRRYDAGDDGDWSVAKLEAWIDAIRMGEGTKRKLPEGMVPDEEEKGGPEDGAEREQKKESGEEPEQKPVKEEHTGHSEL</sequence>
<evidence type="ECO:0000256" key="5">
    <source>
        <dbReference type="ARBA" id="ARBA00023235"/>
    </source>
</evidence>
<comment type="subcellular location">
    <subcellularLocation>
        <location evidence="2">Endoplasmic reticulum lumen</location>
    </subcellularLocation>
</comment>
<name>A0A8A1M533_AJECA</name>
<reference evidence="10" key="1">
    <citation type="submission" date="2021-01" db="EMBL/GenBank/DDBJ databases">
        <title>Chromosome-level genome assembly of a human fungal pathogen reveals clustering of transcriptionally co-regulated genes.</title>
        <authorList>
            <person name="Voorhies M."/>
            <person name="Cohen S."/>
            <person name="Shea T.P."/>
            <person name="Petrus S."/>
            <person name="Munoz J.F."/>
            <person name="Poplawski S."/>
            <person name="Goldman W.E."/>
            <person name="Michael T."/>
            <person name="Cuomo C.A."/>
            <person name="Sil A."/>
            <person name="Beyhan S."/>
        </authorList>
    </citation>
    <scope>NUCLEOTIDE SEQUENCE</scope>
    <source>
        <strain evidence="10">WU24</strain>
    </source>
</reference>
<dbReference type="Pfam" id="PF24541">
    <property type="entry name" value="Thioredox_PDIA6_C"/>
    <property type="match status" value="1"/>
</dbReference>
<keyword evidence="5" id="KW-0413">Isomerase</keyword>
<dbReference type="EC" id="5.3.4.1" evidence="3"/>
<dbReference type="PANTHER" id="PTHR45815">
    <property type="entry name" value="PROTEIN DISULFIDE-ISOMERASE A6"/>
    <property type="match status" value="1"/>
</dbReference>
<feature type="chain" id="PRO_5034114951" description="protein disulfide-isomerase" evidence="8">
    <location>
        <begin position="25"/>
        <end position="493"/>
    </location>
</feature>
<feature type="signal peptide" evidence="8">
    <location>
        <begin position="1"/>
        <end position="24"/>
    </location>
</feature>
<evidence type="ECO:0000256" key="1">
    <source>
        <dbReference type="ARBA" id="ARBA00001182"/>
    </source>
</evidence>
<dbReference type="Proteomes" id="UP000663671">
    <property type="component" value="Chromosome 5"/>
</dbReference>
<feature type="region of interest" description="Disordered" evidence="7">
    <location>
        <begin position="254"/>
        <end position="314"/>
    </location>
</feature>
<evidence type="ECO:0000256" key="7">
    <source>
        <dbReference type="SAM" id="MobiDB-lite"/>
    </source>
</evidence>
<dbReference type="GO" id="GO:0034976">
    <property type="term" value="P:response to endoplasmic reticulum stress"/>
    <property type="evidence" value="ECO:0007669"/>
    <property type="project" value="TreeGrafter"/>
</dbReference>
<evidence type="ECO:0000256" key="8">
    <source>
        <dbReference type="SAM" id="SignalP"/>
    </source>
</evidence>
<dbReference type="AlphaFoldDB" id="A0A8A1M533"/>
<dbReference type="GO" id="GO:0005788">
    <property type="term" value="C:endoplasmic reticulum lumen"/>
    <property type="evidence" value="ECO:0007669"/>
    <property type="project" value="UniProtKB-SubCell"/>
</dbReference>
<keyword evidence="4" id="KW-1015">Disulfide bond</keyword>
<feature type="domain" description="Thioredoxin" evidence="9">
    <location>
        <begin position="6"/>
        <end position="152"/>
    </location>
</feature>
<dbReference type="EMBL" id="CP069111">
    <property type="protein sequence ID" value="QSS61588.1"/>
    <property type="molecule type" value="Genomic_DNA"/>
</dbReference>
<evidence type="ECO:0000313" key="10">
    <source>
        <dbReference type="EMBL" id="QSS61588.1"/>
    </source>
</evidence>
<proteinExistence type="predicted"/>
<organism evidence="10 11">
    <name type="scientific">Ajellomyces capsulatus</name>
    <name type="common">Darling's disease fungus</name>
    <name type="synonym">Histoplasma capsulatum</name>
    <dbReference type="NCBI Taxonomy" id="5037"/>
    <lineage>
        <taxon>Eukaryota</taxon>
        <taxon>Fungi</taxon>
        <taxon>Dikarya</taxon>
        <taxon>Ascomycota</taxon>
        <taxon>Pezizomycotina</taxon>
        <taxon>Eurotiomycetes</taxon>
        <taxon>Eurotiomycetidae</taxon>
        <taxon>Onygenales</taxon>
        <taxon>Ajellomycetaceae</taxon>
        <taxon>Histoplasma</taxon>
    </lineage>
</organism>
<gene>
    <name evidence="10" type="ORF">I7I51_03765</name>
</gene>
<dbReference type="GO" id="GO:0015035">
    <property type="term" value="F:protein-disulfide reductase activity"/>
    <property type="evidence" value="ECO:0007669"/>
    <property type="project" value="TreeGrafter"/>
</dbReference>
<dbReference type="InterPro" id="IPR013766">
    <property type="entry name" value="Thioredoxin_domain"/>
</dbReference>